<dbReference type="EMBL" id="GBRH01159556">
    <property type="protein sequence ID" value="JAE38340.1"/>
    <property type="molecule type" value="Transcribed_RNA"/>
</dbReference>
<reference evidence="1" key="1">
    <citation type="submission" date="2014-09" db="EMBL/GenBank/DDBJ databases">
        <authorList>
            <person name="Magalhaes I.L.F."/>
            <person name="Oliveira U."/>
            <person name="Santos F.R."/>
            <person name="Vidigal T.H.D.A."/>
            <person name="Brescovit A.D."/>
            <person name="Santos A.J."/>
        </authorList>
    </citation>
    <scope>NUCLEOTIDE SEQUENCE</scope>
    <source>
        <tissue evidence="1">Shoot tissue taken approximately 20 cm above the soil surface</tissue>
    </source>
</reference>
<proteinExistence type="predicted"/>
<reference evidence="1" key="2">
    <citation type="journal article" date="2015" name="Data Brief">
        <title>Shoot transcriptome of the giant reed, Arundo donax.</title>
        <authorList>
            <person name="Barrero R.A."/>
            <person name="Guerrero F.D."/>
            <person name="Moolhuijzen P."/>
            <person name="Goolsby J.A."/>
            <person name="Tidwell J."/>
            <person name="Bellgard S.E."/>
            <person name="Bellgard M.I."/>
        </authorList>
    </citation>
    <scope>NUCLEOTIDE SEQUENCE</scope>
    <source>
        <tissue evidence="1">Shoot tissue taken approximately 20 cm above the soil surface</tissue>
    </source>
</reference>
<organism evidence="1">
    <name type="scientific">Arundo donax</name>
    <name type="common">Giant reed</name>
    <name type="synonym">Donax arundinaceus</name>
    <dbReference type="NCBI Taxonomy" id="35708"/>
    <lineage>
        <taxon>Eukaryota</taxon>
        <taxon>Viridiplantae</taxon>
        <taxon>Streptophyta</taxon>
        <taxon>Embryophyta</taxon>
        <taxon>Tracheophyta</taxon>
        <taxon>Spermatophyta</taxon>
        <taxon>Magnoliopsida</taxon>
        <taxon>Liliopsida</taxon>
        <taxon>Poales</taxon>
        <taxon>Poaceae</taxon>
        <taxon>PACMAD clade</taxon>
        <taxon>Arundinoideae</taxon>
        <taxon>Arundineae</taxon>
        <taxon>Arundo</taxon>
    </lineage>
</organism>
<evidence type="ECO:0000313" key="1">
    <source>
        <dbReference type="EMBL" id="JAE38340.1"/>
    </source>
</evidence>
<accession>A0A0A9HME9</accession>
<sequence length="52" mass="5570">MSASCCTSSGSLLAQGCVPHQAHQQLQNPLLVLPRSPPPFVRSRTGERSLIL</sequence>
<name>A0A0A9HME9_ARUDO</name>
<dbReference type="AlphaFoldDB" id="A0A0A9HME9"/>
<protein>
    <submittedName>
        <fullName evidence="1">Uncharacterized protein</fullName>
    </submittedName>
</protein>